<reference evidence="3" key="1">
    <citation type="submission" date="2016-02" db="EMBL/GenBank/DDBJ databases">
        <title>Draft genome sequence of Microdochium bolleyi, a fungal endophyte of beachgrass.</title>
        <authorList>
            <consortium name="DOE Joint Genome Institute"/>
            <person name="David A.S."/>
            <person name="May G."/>
            <person name="Haridas S."/>
            <person name="Lim J."/>
            <person name="Wang M."/>
            <person name="Labutti K."/>
            <person name="Lipzen A."/>
            <person name="Barry K."/>
            <person name="Grigoriev I.V."/>
        </authorList>
    </citation>
    <scope>NUCLEOTIDE SEQUENCE [LARGE SCALE GENOMIC DNA]</scope>
    <source>
        <strain evidence="3">J235TASD1</strain>
    </source>
</reference>
<dbReference type="OrthoDB" id="414698at2759"/>
<evidence type="ECO:0008006" key="4">
    <source>
        <dbReference type="Google" id="ProtNLM"/>
    </source>
</evidence>
<dbReference type="SUPFAM" id="SSF48452">
    <property type="entry name" value="TPR-like"/>
    <property type="match status" value="1"/>
</dbReference>
<proteinExistence type="predicted"/>
<dbReference type="STRING" id="196109.A0A136JKN8"/>
<keyword evidence="3" id="KW-1185">Reference proteome</keyword>
<evidence type="ECO:0000313" key="3">
    <source>
        <dbReference type="Proteomes" id="UP000070501"/>
    </source>
</evidence>
<dbReference type="Gene3D" id="1.20.58.320">
    <property type="entry name" value="TPR-like"/>
    <property type="match status" value="1"/>
</dbReference>
<feature type="compositionally biased region" description="Low complexity" evidence="1">
    <location>
        <begin position="63"/>
        <end position="79"/>
    </location>
</feature>
<dbReference type="InterPro" id="IPR010323">
    <property type="entry name" value="DUF924"/>
</dbReference>
<accession>A0A136JKN8</accession>
<dbReference type="Proteomes" id="UP000070501">
    <property type="component" value="Unassembled WGS sequence"/>
</dbReference>
<gene>
    <name evidence="2" type="ORF">Micbo1qcDRAFT_230276</name>
</gene>
<dbReference type="InParanoid" id="A0A136JKN8"/>
<dbReference type="EMBL" id="KQ964245">
    <property type="protein sequence ID" value="KXJ97687.1"/>
    <property type="molecule type" value="Genomic_DNA"/>
</dbReference>
<sequence length="287" mass="31866">MIPLRARATALAAHSSPSSAVIASRATAPRAAYFFRSPAGTVTLAAASTAPRGLSSAAPSVRPRPYSSSTTGTTTPTATMDPRATEVLEYWFSLGPQTWFQSASEAQDAEIRTRFGALVHEARTDPALERSWTAEPESTLALLLLLDQFPRNIFRGSGESFASDPQACRIAVAAIARGFDRAMTSPSRISNELSSTEVPYLRRMFFYLPLMHAEDLTAQVACCALYETLERECPDGRPEKEHIRTEFAARHRDCILLHGRFPKRNDWLGREHTEEERRFLEEKPMGF</sequence>
<dbReference type="AlphaFoldDB" id="A0A136JKN8"/>
<feature type="region of interest" description="Disordered" evidence="1">
    <location>
        <begin position="53"/>
        <end position="79"/>
    </location>
</feature>
<dbReference type="Gene3D" id="1.25.40.10">
    <property type="entry name" value="Tetratricopeptide repeat domain"/>
    <property type="match status" value="1"/>
</dbReference>
<organism evidence="2 3">
    <name type="scientific">Microdochium bolleyi</name>
    <dbReference type="NCBI Taxonomy" id="196109"/>
    <lineage>
        <taxon>Eukaryota</taxon>
        <taxon>Fungi</taxon>
        <taxon>Dikarya</taxon>
        <taxon>Ascomycota</taxon>
        <taxon>Pezizomycotina</taxon>
        <taxon>Sordariomycetes</taxon>
        <taxon>Xylariomycetidae</taxon>
        <taxon>Xylariales</taxon>
        <taxon>Microdochiaceae</taxon>
        <taxon>Microdochium</taxon>
    </lineage>
</organism>
<dbReference type="Pfam" id="PF06041">
    <property type="entry name" value="DUF924"/>
    <property type="match status" value="1"/>
</dbReference>
<evidence type="ECO:0000256" key="1">
    <source>
        <dbReference type="SAM" id="MobiDB-lite"/>
    </source>
</evidence>
<protein>
    <recommendedName>
        <fullName evidence="4">DUF924-domain-containing protein</fullName>
    </recommendedName>
</protein>
<dbReference type="InterPro" id="IPR011990">
    <property type="entry name" value="TPR-like_helical_dom_sf"/>
</dbReference>
<evidence type="ECO:0000313" key="2">
    <source>
        <dbReference type="EMBL" id="KXJ97687.1"/>
    </source>
</evidence>
<name>A0A136JKN8_9PEZI</name>